<dbReference type="OrthoDB" id="6884957at2759"/>
<dbReference type="Gene3D" id="1.20.1250.20">
    <property type="entry name" value="MFS general substrate transporter like domains"/>
    <property type="match status" value="1"/>
</dbReference>
<feature type="transmembrane region" description="Helical" evidence="5">
    <location>
        <begin position="207"/>
        <end position="231"/>
    </location>
</feature>
<proteinExistence type="predicted"/>
<evidence type="ECO:0000259" key="6">
    <source>
        <dbReference type="PROSITE" id="PS50850"/>
    </source>
</evidence>
<dbReference type="OMA" id="CSHDDLH"/>
<evidence type="ECO:0000256" key="5">
    <source>
        <dbReference type="SAM" id="Phobius"/>
    </source>
</evidence>
<dbReference type="PhylomeDB" id="B4PNI0"/>
<dbReference type="GO" id="GO:0022857">
    <property type="term" value="F:transmembrane transporter activity"/>
    <property type="evidence" value="ECO:0007669"/>
    <property type="project" value="InterPro"/>
</dbReference>
<dbReference type="InterPro" id="IPR020846">
    <property type="entry name" value="MFS_dom"/>
</dbReference>
<feature type="transmembrane region" description="Helical" evidence="5">
    <location>
        <begin position="357"/>
        <end position="377"/>
    </location>
</feature>
<feature type="transmembrane region" description="Helical" evidence="5">
    <location>
        <begin position="389"/>
        <end position="408"/>
    </location>
</feature>
<evidence type="ECO:0000313" key="7">
    <source>
        <dbReference type="EMBL" id="EDW96043.1"/>
    </source>
</evidence>
<dbReference type="InterPro" id="IPR036259">
    <property type="entry name" value="MFS_trans_sf"/>
</dbReference>
<dbReference type="AlphaFoldDB" id="B4PNI0"/>
<gene>
    <name evidence="7" type="primary">Dyak\GE25615</name>
    <name evidence="7" type="synonym">dyak_GLEANR_9230</name>
    <name evidence="7" type="synonym">GE25615</name>
    <name evidence="7" type="ORF">Dyak_GE25615</name>
</gene>
<dbReference type="GO" id="GO:0016020">
    <property type="term" value="C:membrane"/>
    <property type="evidence" value="ECO:0007669"/>
    <property type="project" value="UniProtKB-SubCell"/>
</dbReference>
<keyword evidence="4 5" id="KW-0472">Membrane</keyword>
<reference evidence="7 8" key="2">
    <citation type="journal article" date="2007" name="PLoS Biol.">
        <title>Principles of genome evolution in the Drosophila melanogaster species group.</title>
        <authorList>
            <person name="Ranz J.M."/>
            <person name="Maurin D."/>
            <person name="Chan Y.S."/>
            <person name="von Grotthuss M."/>
            <person name="Hillier L.W."/>
            <person name="Roote J."/>
            <person name="Ashburner M."/>
            <person name="Bergman C.M."/>
        </authorList>
    </citation>
    <scope>NUCLEOTIDE SEQUENCE [LARGE SCALE GENOMIC DNA]</scope>
    <source>
        <strain evidence="8">Tai18E2 / Tucson 14021-0261.01</strain>
    </source>
</reference>
<feature type="transmembrane region" description="Helical" evidence="5">
    <location>
        <begin position="237"/>
        <end position="256"/>
    </location>
</feature>
<organism evidence="7 8">
    <name type="scientific">Drosophila yakuba</name>
    <name type="common">Fruit fly</name>
    <dbReference type="NCBI Taxonomy" id="7245"/>
    <lineage>
        <taxon>Eukaryota</taxon>
        <taxon>Metazoa</taxon>
        <taxon>Ecdysozoa</taxon>
        <taxon>Arthropoda</taxon>
        <taxon>Hexapoda</taxon>
        <taxon>Insecta</taxon>
        <taxon>Pterygota</taxon>
        <taxon>Neoptera</taxon>
        <taxon>Endopterygota</taxon>
        <taxon>Diptera</taxon>
        <taxon>Brachycera</taxon>
        <taxon>Muscomorpha</taxon>
        <taxon>Ephydroidea</taxon>
        <taxon>Drosophilidae</taxon>
        <taxon>Drosophila</taxon>
        <taxon>Sophophora</taxon>
    </lineage>
</organism>
<reference evidence="7 8" key="1">
    <citation type="journal article" date="2007" name="Nature">
        <title>Evolution of genes and genomes on the Drosophila phylogeny.</title>
        <authorList>
            <consortium name="Drosophila 12 Genomes Consortium"/>
            <person name="Clark A.G."/>
            <person name="Eisen M.B."/>
            <person name="Smith D.R."/>
            <person name="Bergman C.M."/>
            <person name="Oliver B."/>
            <person name="Markow T.A."/>
            <person name="Kaufman T.C."/>
            <person name="Kellis M."/>
            <person name="Gelbart W."/>
            <person name="Iyer V.N."/>
            <person name="Pollard D.A."/>
            <person name="Sackton T.B."/>
            <person name="Larracuente A.M."/>
            <person name="Singh N.D."/>
            <person name="Abad J.P."/>
            <person name="Abt D.N."/>
            <person name="Adryan B."/>
            <person name="Aguade M."/>
            <person name="Akashi H."/>
            <person name="Anderson W.W."/>
            <person name="Aquadro C.F."/>
            <person name="Ardell D.H."/>
            <person name="Arguello R."/>
            <person name="Artieri C.G."/>
            <person name="Barbash D.A."/>
            <person name="Barker D."/>
            <person name="Barsanti P."/>
            <person name="Batterham P."/>
            <person name="Batzoglou S."/>
            <person name="Begun D."/>
            <person name="Bhutkar A."/>
            <person name="Blanco E."/>
            <person name="Bosak S.A."/>
            <person name="Bradley R.K."/>
            <person name="Brand A.D."/>
            <person name="Brent M.R."/>
            <person name="Brooks A.N."/>
            <person name="Brown R.H."/>
            <person name="Butlin R.K."/>
            <person name="Caggese C."/>
            <person name="Calvi B.R."/>
            <person name="Bernardo de Carvalho A."/>
            <person name="Caspi A."/>
            <person name="Castrezana S."/>
            <person name="Celniker S.E."/>
            <person name="Chang J.L."/>
            <person name="Chapple C."/>
            <person name="Chatterji S."/>
            <person name="Chinwalla A."/>
            <person name="Civetta A."/>
            <person name="Clifton S.W."/>
            <person name="Comeron J.M."/>
            <person name="Costello J.C."/>
            <person name="Coyne J.A."/>
            <person name="Daub J."/>
            <person name="David R.G."/>
            <person name="Delcher A.L."/>
            <person name="Delehaunty K."/>
            <person name="Do C.B."/>
            <person name="Ebling H."/>
            <person name="Edwards K."/>
            <person name="Eickbush T."/>
            <person name="Evans J.D."/>
            <person name="Filipski A."/>
            <person name="Findeiss S."/>
            <person name="Freyhult E."/>
            <person name="Fulton L."/>
            <person name="Fulton R."/>
            <person name="Garcia A.C."/>
            <person name="Gardiner A."/>
            <person name="Garfield D.A."/>
            <person name="Garvin B.E."/>
            <person name="Gibson G."/>
            <person name="Gilbert D."/>
            <person name="Gnerre S."/>
            <person name="Godfrey J."/>
            <person name="Good R."/>
            <person name="Gotea V."/>
            <person name="Gravely B."/>
            <person name="Greenberg A.J."/>
            <person name="Griffiths-Jones S."/>
            <person name="Gross S."/>
            <person name="Guigo R."/>
            <person name="Gustafson E.A."/>
            <person name="Haerty W."/>
            <person name="Hahn M.W."/>
            <person name="Halligan D.L."/>
            <person name="Halpern A.L."/>
            <person name="Halter G.M."/>
            <person name="Han M.V."/>
            <person name="Heger A."/>
            <person name="Hillier L."/>
            <person name="Hinrichs A.S."/>
            <person name="Holmes I."/>
            <person name="Hoskins R.A."/>
            <person name="Hubisz M.J."/>
            <person name="Hultmark D."/>
            <person name="Huntley M.A."/>
            <person name="Jaffe D.B."/>
            <person name="Jagadeeshan S."/>
            <person name="Jeck W.R."/>
            <person name="Johnson J."/>
            <person name="Jones C.D."/>
            <person name="Jordan W.C."/>
            <person name="Karpen G.H."/>
            <person name="Kataoka E."/>
            <person name="Keightley P.D."/>
            <person name="Kheradpour P."/>
            <person name="Kirkness E.F."/>
            <person name="Koerich L.B."/>
            <person name="Kristiansen K."/>
            <person name="Kudrna D."/>
            <person name="Kulathinal R.J."/>
            <person name="Kumar S."/>
            <person name="Kwok R."/>
            <person name="Lander E."/>
            <person name="Langley C.H."/>
            <person name="Lapoint R."/>
            <person name="Lazzaro B.P."/>
            <person name="Lee S.J."/>
            <person name="Levesque L."/>
            <person name="Li R."/>
            <person name="Lin C.F."/>
            <person name="Lin M.F."/>
            <person name="Lindblad-Toh K."/>
            <person name="Llopart A."/>
            <person name="Long M."/>
            <person name="Low L."/>
            <person name="Lozovsky E."/>
            <person name="Lu J."/>
            <person name="Luo M."/>
            <person name="Machado C.A."/>
            <person name="Makalowski W."/>
            <person name="Marzo M."/>
            <person name="Matsuda M."/>
            <person name="Matzkin L."/>
            <person name="McAllister B."/>
            <person name="McBride C.S."/>
            <person name="McKernan B."/>
            <person name="McKernan K."/>
            <person name="Mendez-Lago M."/>
            <person name="Minx P."/>
            <person name="Mollenhauer M.U."/>
            <person name="Montooth K."/>
            <person name="Mount S.M."/>
            <person name="Mu X."/>
            <person name="Myers E."/>
            <person name="Negre B."/>
            <person name="Newfeld S."/>
            <person name="Nielsen R."/>
            <person name="Noor M.A."/>
            <person name="O'Grady P."/>
            <person name="Pachter L."/>
            <person name="Papaceit M."/>
            <person name="Parisi M.J."/>
            <person name="Parisi M."/>
            <person name="Parts L."/>
            <person name="Pedersen J.S."/>
            <person name="Pesole G."/>
            <person name="Phillippy A.M."/>
            <person name="Ponting C.P."/>
            <person name="Pop M."/>
            <person name="Porcelli D."/>
            <person name="Powell J.R."/>
            <person name="Prohaska S."/>
            <person name="Pruitt K."/>
            <person name="Puig M."/>
            <person name="Quesneville H."/>
            <person name="Ram K.R."/>
            <person name="Rand D."/>
            <person name="Rasmussen M.D."/>
            <person name="Reed L.K."/>
            <person name="Reenan R."/>
            <person name="Reily A."/>
            <person name="Remington K.A."/>
            <person name="Rieger T.T."/>
            <person name="Ritchie M.G."/>
            <person name="Robin C."/>
            <person name="Rogers Y.H."/>
            <person name="Rohde C."/>
            <person name="Rozas J."/>
            <person name="Rubenfield M.J."/>
            <person name="Ruiz A."/>
            <person name="Russo S."/>
            <person name="Salzberg S.L."/>
            <person name="Sanchez-Gracia A."/>
            <person name="Saranga D.J."/>
            <person name="Sato H."/>
            <person name="Schaeffer S.W."/>
            <person name="Schatz M.C."/>
            <person name="Schlenke T."/>
            <person name="Schwartz R."/>
            <person name="Segarra C."/>
            <person name="Singh R.S."/>
            <person name="Sirot L."/>
            <person name="Sirota M."/>
            <person name="Sisneros N.B."/>
            <person name="Smith C.D."/>
            <person name="Smith T.F."/>
            <person name="Spieth J."/>
            <person name="Stage D.E."/>
            <person name="Stark A."/>
            <person name="Stephan W."/>
            <person name="Strausberg R.L."/>
            <person name="Strempel S."/>
            <person name="Sturgill D."/>
            <person name="Sutton G."/>
            <person name="Sutton G.G."/>
            <person name="Tao W."/>
            <person name="Teichmann S."/>
            <person name="Tobari Y.N."/>
            <person name="Tomimura Y."/>
            <person name="Tsolas J.M."/>
            <person name="Valente V.L."/>
            <person name="Venter E."/>
            <person name="Venter J.C."/>
            <person name="Vicario S."/>
            <person name="Vieira F.G."/>
            <person name="Vilella A.J."/>
            <person name="Villasante A."/>
            <person name="Walenz B."/>
            <person name="Wang J."/>
            <person name="Wasserman M."/>
            <person name="Watts T."/>
            <person name="Wilson D."/>
            <person name="Wilson R.K."/>
            <person name="Wing R.A."/>
            <person name="Wolfner M.F."/>
            <person name="Wong A."/>
            <person name="Wong G.K."/>
            <person name="Wu C.I."/>
            <person name="Wu G."/>
            <person name="Yamamoto D."/>
            <person name="Yang H.P."/>
            <person name="Yang S.P."/>
            <person name="Yorke J.A."/>
            <person name="Yoshida K."/>
            <person name="Zdobnov E."/>
            <person name="Zhang P."/>
            <person name="Zhang Y."/>
            <person name="Zimin A.V."/>
            <person name="Baldwin J."/>
            <person name="Abdouelleil A."/>
            <person name="Abdulkadir J."/>
            <person name="Abebe A."/>
            <person name="Abera B."/>
            <person name="Abreu J."/>
            <person name="Acer S.C."/>
            <person name="Aftuck L."/>
            <person name="Alexander A."/>
            <person name="An P."/>
            <person name="Anderson E."/>
            <person name="Anderson S."/>
            <person name="Arachi H."/>
            <person name="Azer M."/>
            <person name="Bachantsang P."/>
            <person name="Barry A."/>
            <person name="Bayul T."/>
            <person name="Berlin A."/>
            <person name="Bessette D."/>
            <person name="Bloom T."/>
            <person name="Blye J."/>
            <person name="Boguslavskiy L."/>
            <person name="Bonnet C."/>
            <person name="Boukhgalter B."/>
            <person name="Bourzgui I."/>
            <person name="Brown A."/>
            <person name="Cahill P."/>
            <person name="Channer S."/>
            <person name="Cheshatsang Y."/>
            <person name="Chuda L."/>
            <person name="Citroen M."/>
            <person name="Collymore A."/>
            <person name="Cooke P."/>
            <person name="Costello M."/>
            <person name="D'Aco K."/>
            <person name="Daza R."/>
            <person name="De Haan G."/>
            <person name="DeGray S."/>
            <person name="DeMaso C."/>
            <person name="Dhargay N."/>
            <person name="Dooley K."/>
            <person name="Dooley E."/>
            <person name="Doricent M."/>
            <person name="Dorje P."/>
            <person name="Dorjee K."/>
            <person name="Dupes A."/>
            <person name="Elong R."/>
            <person name="Falk J."/>
            <person name="Farina A."/>
            <person name="Faro S."/>
            <person name="Ferguson D."/>
            <person name="Fisher S."/>
            <person name="Foley C.D."/>
            <person name="Franke A."/>
            <person name="Friedrich D."/>
            <person name="Gadbois L."/>
            <person name="Gearin G."/>
            <person name="Gearin C.R."/>
            <person name="Giannoukos G."/>
            <person name="Goode T."/>
            <person name="Graham J."/>
            <person name="Grandbois E."/>
            <person name="Grewal S."/>
            <person name="Gyaltsen K."/>
            <person name="Hafez N."/>
            <person name="Hagos B."/>
            <person name="Hall J."/>
            <person name="Henson C."/>
            <person name="Hollinger A."/>
            <person name="Honan T."/>
            <person name="Huard M.D."/>
            <person name="Hughes L."/>
            <person name="Hurhula B."/>
            <person name="Husby M.E."/>
            <person name="Kamat A."/>
            <person name="Kanga B."/>
            <person name="Kashin S."/>
            <person name="Khazanovich D."/>
            <person name="Kisner P."/>
            <person name="Lance K."/>
            <person name="Lara M."/>
            <person name="Lee W."/>
            <person name="Lennon N."/>
            <person name="Letendre F."/>
            <person name="LeVine R."/>
            <person name="Lipovsky A."/>
            <person name="Liu X."/>
            <person name="Liu J."/>
            <person name="Liu S."/>
            <person name="Lokyitsang T."/>
            <person name="Lokyitsang Y."/>
            <person name="Lubonja R."/>
            <person name="Lui A."/>
            <person name="MacDonald P."/>
            <person name="Magnisalis V."/>
            <person name="Maru K."/>
            <person name="Matthews C."/>
            <person name="McCusker W."/>
            <person name="McDonough S."/>
            <person name="Mehta T."/>
            <person name="Meldrim J."/>
            <person name="Meneus L."/>
            <person name="Mihai O."/>
            <person name="Mihalev A."/>
            <person name="Mihova T."/>
            <person name="Mittelman R."/>
            <person name="Mlenga V."/>
            <person name="Montmayeur A."/>
            <person name="Mulrain L."/>
            <person name="Navidi A."/>
            <person name="Naylor J."/>
            <person name="Negash T."/>
            <person name="Nguyen T."/>
            <person name="Nguyen N."/>
            <person name="Nicol R."/>
            <person name="Norbu C."/>
            <person name="Norbu N."/>
            <person name="Novod N."/>
            <person name="O'Neill B."/>
            <person name="Osman S."/>
            <person name="Markiewicz E."/>
            <person name="Oyono O.L."/>
            <person name="Patti C."/>
            <person name="Phunkhang P."/>
            <person name="Pierre F."/>
            <person name="Priest M."/>
            <person name="Raghuraman S."/>
            <person name="Rege F."/>
            <person name="Reyes R."/>
            <person name="Rise C."/>
            <person name="Rogov P."/>
            <person name="Ross K."/>
            <person name="Ryan E."/>
            <person name="Settipalli S."/>
            <person name="Shea T."/>
            <person name="Sherpa N."/>
            <person name="Shi L."/>
            <person name="Shih D."/>
            <person name="Sparrow T."/>
            <person name="Spaulding J."/>
            <person name="Stalker J."/>
            <person name="Stange-Thomann N."/>
            <person name="Stavropoulos S."/>
            <person name="Stone C."/>
            <person name="Strader C."/>
            <person name="Tesfaye S."/>
            <person name="Thomson T."/>
            <person name="Thoulutsang Y."/>
            <person name="Thoulutsang D."/>
            <person name="Topham K."/>
            <person name="Topping I."/>
            <person name="Tsamla T."/>
            <person name="Vassiliev H."/>
            <person name="Vo A."/>
            <person name="Wangchuk T."/>
            <person name="Wangdi T."/>
            <person name="Weiand M."/>
            <person name="Wilkinson J."/>
            <person name="Wilson A."/>
            <person name="Yadav S."/>
            <person name="Young G."/>
            <person name="Yu Q."/>
            <person name="Zembek L."/>
            <person name="Zhong D."/>
            <person name="Zimmer A."/>
            <person name="Zwirko Z."/>
            <person name="Jaffe D.B."/>
            <person name="Alvarez P."/>
            <person name="Brockman W."/>
            <person name="Butler J."/>
            <person name="Chin C."/>
            <person name="Gnerre S."/>
            <person name="Grabherr M."/>
            <person name="Kleber M."/>
            <person name="Mauceli E."/>
            <person name="MacCallum I."/>
        </authorList>
    </citation>
    <scope>NUCLEOTIDE SEQUENCE [LARGE SCALE GENOMIC DNA]</scope>
    <source>
        <strain evidence="8">Tai18E2 / Tucson 14021-0261.01</strain>
    </source>
</reference>
<dbReference type="Proteomes" id="UP000002282">
    <property type="component" value="Chromosome 3R"/>
</dbReference>
<feature type="transmembrane region" description="Helical" evidence="5">
    <location>
        <begin position="121"/>
        <end position="141"/>
    </location>
</feature>
<protein>
    <recommendedName>
        <fullName evidence="6">Major facilitator superfamily (MFS) profile domain-containing protein</fullName>
    </recommendedName>
</protein>
<accession>B4PNI0</accession>
<dbReference type="PROSITE" id="PS50850">
    <property type="entry name" value="MFS"/>
    <property type="match status" value="1"/>
</dbReference>
<keyword evidence="2 5" id="KW-0812">Transmembrane</keyword>
<feature type="transmembrane region" description="Helical" evidence="5">
    <location>
        <begin position="455"/>
        <end position="473"/>
    </location>
</feature>
<feature type="transmembrane region" description="Helical" evidence="5">
    <location>
        <begin position="175"/>
        <end position="195"/>
    </location>
</feature>
<feature type="transmembrane region" description="Helical" evidence="5">
    <location>
        <begin position="327"/>
        <end position="345"/>
    </location>
</feature>
<dbReference type="EMBL" id="CM000160">
    <property type="protein sequence ID" value="EDW96043.1"/>
    <property type="molecule type" value="Genomic_DNA"/>
</dbReference>
<name>B4PNI0_DROYA</name>
<keyword evidence="8" id="KW-1185">Reference proteome</keyword>
<feature type="domain" description="Major facilitator superfamily (MFS) profile" evidence="6">
    <location>
        <begin position="75"/>
        <end position="503"/>
    </location>
</feature>
<dbReference type="KEGG" id="dya:Dyak_GE25615"/>
<sequence length="545" mass="61195">MDFDRVLEKCGNFGRFQFVILILYGYTNILSSLHYFSQTLITFTPEHWCSHDDLMGLGVAELRAIYSNVSHSSCTLLSEVVNGTGVASDESCQDWIFERENGYESLTTELKWVCDKSHQPAVGQSFFFLGSVVGTISFGFLSDHIGRLPAMLMATLSGATGDFITSFVHTLPWFAFSRFVSGLSTDTMYYLMYILVFEYLSPKRRTFGLNIILAVFYCFGLMTSPWIAMWIGNWRRYLWLASLPALGVLIYPLLICESAQWLLTKKKYDEAVACLKKVAKFNGRQVEDSVFDEFVKHYREKMNEESKLNKQMDTFLGMFKTPRLRRFTTTLLVKSVIITLSYDVINRNMEGLGSSPFKLFSLTSSVYLPAGFTILLLQNKIGRKGMACGALLVGAITTAATGFLIAVLDPNENAVLLALMVGLGRFGTTVSYDAEIQYAAEIIPTSVRGQAVSNIHVVGLASSSLAFYVIYLAQYYKPLPSIFISVLMFLGALLCLSLPETLHKKLPETLADGERFAMNESCLYFPCLHKRRESLTEHTDQKSEP</sequence>
<dbReference type="InterPro" id="IPR005828">
    <property type="entry name" value="MFS_sugar_transport-like"/>
</dbReference>
<comment type="subcellular location">
    <subcellularLocation>
        <location evidence="1">Membrane</location>
        <topology evidence="1">Multi-pass membrane protein</topology>
    </subcellularLocation>
</comment>
<feature type="transmembrane region" description="Helical" evidence="5">
    <location>
        <begin position="12"/>
        <end position="36"/>
    </location>
</feature>
<feature type="transmembrane region" description="Helical" evidence="5">
    <location>
        <begin position="479"/>
        <end position="498"/>
    </location>
</feature>
<evidence type="ECO:0000256" key="2">
    <source>
        <dbReference type="ARBA" id="ARBA00022692"/>
    </source>
</evidence>
<dbReference type="HOGENOM" id="CLU_001265_33_4_1"/>
<evidence type="ECO:0000313" key="8">
    <source>
        <dbReference type="Proteomes" id="UP000002282"/>
    </source>
</evidence>
<dbReference type="SUPFAM" id="SSF103473">
    <property type="entry name" value="MFS general substrate transporter"/>
    <property type="match status" value="1"/>
</dbReference>
<feature type="transmembrane region" description="Helical" evidence="5">
    <location>
        <begin position="148"/>
        <end position="169"/>
    </location>
</feature>
<dbReference type="eggNOG" id="KOG0255">
    <property type="taxonomic scope" value="Eukaryota"/>
</dbReference>
<evidence type="ECO:0000256" key="3">
    <source>
        <dbReference type="ARBA" id="ARBA00022989"/>
    </source>
</evidence>
<evidence type="ECO:0000256" key="4">
    <source>
        <dbReference type="ARBA" id="ARBA00023136"/>
    </source>
</evidence>
<keyword evidence="3 5" id="KW-1133">Transmembrane helix</keyword>
<evidence type="ECO:0000256" key="1">
    <source>
        <dbReference type="ARBA" id="ARBA00004141"/>
    </source>
</evidence>
<dbReference type="PANTHER" id="PTHR24064">
    <property type="entry name" value="SOLUTE CARRIER FAMILY 22 MEMBER"/>
    <property type="match status" value="1"/>
</dbReference>
<dbReference type="Pfam" id="PF00083">
    <property type="entry name" value="Sugar_tr"/>
    <property type="match status" value="1"/>
</dbReference>